<dbReference type="GO" id="GO:0016020">
    <property type="term" value="C:membrane"/>
    <property type="evidence" value="ECO:0007669"/>
    <property type="project" value="UniProtKB-SubCell"/>
</dbReference>
<keyword evidence="10" id="KW-1185">Reference proteome</keyword>
<evidence type="ECO:0000256" key="3">
    <source>
        <dbReference type="ARBA" id="ARBA00022692"/>
    </source>
</evidence>
<evidence type="ECO:0000256" key="7">
    <source>
        <dbReference type="SAM" id="Phobius"/>
    </source>
</evidence>
<name>A0A139X8U0_9CYAN</name>
<dbReference type="RefSeq" id="WP_017740108.1">
    <property type="nucleotide sequence ID" value="NZ_KQ976354.1"/>
</dbReference>
<proteinExistence type="inferred from homology"/>
<evidence type="ECO:0000256" key="4">
    <source>
        <dbReference type="ARBA" id="ARBA00022989"/>
    </source>
</evidence>
<dbReference type="AlphaFoldDB" id="A0A139X8U0"/>
<evidence type="ECO:0000256" key="2">
    <source>
        <dbReference type="ARBA" id="ARBA00009477"/>
    </source>
</evidence>
<evidence type="ECO:0000256" key="5">
    <source>
        <dbReference type="ARBA" id="ARBA00023136"/>
    </source>
</evidence>
<organism evidence="9 10">
    <name type="scientific">Scytonema hofmannii PCC 7110</name>
    <dbReference type="NCBI Taxonomy" id="128403"/>
    <lineage>
        <taxon>Bacteria</taxon>
        <taxon>Bacillati</taxon>
        <taxon>Cyanobacteriota</taxon>
        <taxon>Cyanophyceae</taxon>
        <taxon>Nostocales</taxon>
        <taxon>Scytonemataceae</taxon>
        <taxon>Scytonema</taxon>
    </lineage>
</organism>
<sequence>MLSHSNSEFLPPIQENEFLPPISRWTTFGGLFILCVLGLAFPVAAVAKYKVTVKGQAVVRPAGELRIVQAASEGLVMRVWVKENQAIKKGDIIASIDDSRLQTKKSQLQSNIHQSRLQLVQINAQLDAIHSRIRAETDRSNRVIAAAEAELSGRTREYQDKTITSMTEVQEAEANVRMAQKELQKAFADLRSDRAKLGSTRATLTAAQSKRDRYQKVAKQGALSVDQFEEAQLAVNQQQQAVESQKAAIEAQKQTIERLKQAVVASVAKRQQAMAALNPTNAEVAIATQRIAQEKATGKASLATSDKERIALIQQRIEIYKQLERDIRELQQVKIDLSQTAITATADGIISKLNLRNPGQTVRVGEEIAQIAPNDVPLVVKASVASEEKSKLKEGQKVLLRVSACPYPDYGTLKGKVTAISPDAFTPQANGATTAAPTPTTTQKAAGVGAFYEVTIEPENLSLHQGEKQCSVQLGMQGTADIVSREETVLQFFLRKARLIADP</sequence>
<comment type="similarity">
    <text evidence="2">Belongs to the membrane fusion protein (MFP) (TC 8.A.1) family.</text>
</comment>
<dbReference type="InterPro" id="IPR050739">
    <property type="entry name" value="MFP"/>
</dbReference>
<comment type="subcellular location">
    <subcellularLocation>
        <location evidence="1">Membrane</location>
        <topology evidence="1">Single-pass membrane protein</topology>
    </subcellularLocation>
</comment>
<comment type="caution">
    <text evidence="9">The sequence shown here is derived from an EMBL/GenBank/DDBJ whole genome shotgun (WGS) entry which is preliminary data.</text>
</comment>
<dbReference type="PANTHER" id="PTHR30386:SF26">
    <property type="entry name" value="TRANSPORT PROTEIN COMB"/>
    <property type="match status" value="1"/>
</dbReference>
<dbReference type="Gene3D" id="2.40.30.170">
    <property type="match status" value="1"/>
</dbReference>
<feature type="coiled-coil region" evidence="6">
    <location>
        <begin position="228"/>
        <end position="262"/>
    </location>
</feature>
<evidence type="ECO:0000313" key="10">
    <source>
        <dbReference type="Proteomes" id="UP000076925"/>
    </source>
</evidence>
<dbReference type="Proteomes" id="UP000076925">
    <property type="component" value="Unassembled WGS sequence"/>
</dbReference>
<keyword evidence="6" id="KW-0175">Coiled coil</keyword>
<accession>A0A139X8U0</accession>
<dbReference type="STRING" id="128403.WA1_23565"/>
<evidence type="ECO:0000256" key="1">
    <source>
        <dbReference type="ARBA" id="ARBA00004167"/>
    </source>
</evidence>
<reference evidence="9 10" key="1">
    <citation type="journal article" date="2013" name="Genome Biol. Evol.">
        <title>Genomes of Stigonematalean cyanobacteria (subsection V) and the evolution of oxygenic photosynthesis from prokaryotes to plastids.</title>
        <authorList>
            <person name="Dagan T."/>
            <person name="Roettger M."/>
            <person name="Stucken K."/>
            <person name="Landan G."/>
            <person name="Koch R."/>
            <person name="Major P."/>
            <person name="Gould S.B."/>
            <person name="Goremykin V.V."/>
            <person name="Rippka R."/>
            <person name="Tandeau de Marsac N."/>
            <person name="Gugger M."/>
            <person name="Lockhart P.J."/>
            <person name="Allen J.F."/>
            <person name="Brune I."/>
            <person name="Maus I."/>
            <person name="Puhler A."/>
            <person name="Martin W.F."/>
        </authorList>
    </citation>
    <scope>NUCLEOTIDE SEQUENCE [LARGE SCALE GENOMIC DNA]</scope>
    <source>
        <strain evidence="9 10">PCC 7110</strain>
    </source>
</reference>
<feature type="transmembrane region" description="Helical" evidence="7">
    <location>
        <begin position="25"/>
        <end position="47"/>
    </location>
</feature>
<keyword evidence="3 7" id="KW-0812">Transmembrane</keyword>
<dbReference type="Pfam" id="PF26002">
    <property type="entry name" value="Beta-barrel_AprE"/>
    <property type="match status" value="1"/>
</dbReference>
<feature type="coiled-coil region" evidence="6">
    <location>
        <begin position="313"/>
        <end position="340"/>
    </location>
</feature>
<protein>
    <submittedName>
        <fullName evidence="9">Hemolysin D</fullName>
    </submittedName>
</protein>
<evidence type="ECO:0000256" key="6">
    <source>
        <dbReference type="SAM" id="Coils"/>
    </source>
</evidence>
<gene>
    <name evidence="9" type="ORF">WA1_23565</name>
</gene>
<dbReference type="PANTHER" id="PTHR30386">
    <property type="entry name" value="MEMBRANE FUSION SUBUNIT OF EMRAB-TOLC MULTIDRUG EFFLUX PUMP"/>
    <property type="match status" value="1"/>
</dbReference>
<keyword evidence="5 7" id="KW-0472">Membrane</keyword>
<dbReference type="EMBL" id="ANNX02000025">
    <property type="protein sequence ID" value="KYC41096.1"/>
    <property type="molecule type" value="Genomic_DNA"/>
</dbReference>
<dbReference type="Gene3D" id="1.10.287.470">
    <property type="entry name" value="Helix hairpin bin"/>
    <property type="match status" value="1"/>
</dbReference>
<evidence type="ECO:0000259" key="8">
    <source>
        <dbReference type="Pfam" id="PF26002"/>
    </source>
</evidence>
<dbReference type="OrthoDB" id="424142at2"/>
<evidence type="ECO:0000313" key="9">
    <source>
        <dbReference type="EMBL" id="KYC41096.1"/>
    </source>
</evidence>
<feature type="domain" description="AprE-like beta-barrel" evidence="8">
    <location>
        <begin position="378"/>
        <end position="483"/>
    </location>
</feature>
<keyword evidence="4 7" id="KW-1133">Transmembrane helix</keyword>
<dbReference type="InterPro" id="IPR058982">
    <property type="entry name" value="Beta-barrel_AprE"/>
</dbReference>